<keyword evidence="1" id="KW-0808">Transferase</keyword>
<dbReference type="Proteomes" id="UP001501074">
    <property type="component" value="Unassembled WGS sequence"/>
</dbReference>
<name>A0ABP6Z6R6_9ACTN</name>
<feature type="domain" description="N-acetyltransferase" evidence="3">
    <location>
        <begin position="11"/>
        <end position="172"/>
    </location>
</feature>
<dbReference type="Pfam" id="PF00583">
    <property type="entry name" value="Acetyltransf_1"/>
    <property type="match status" value="1"/>
</dbReference>
<dbReference type="PROSITE" id="PS51186">
    <property type="entry name" value="GNAT"/>
    <property type="match status" value="1"/>
</dbReference>
<sequence>MHDRPSIIALVSIRAALAEDLPLLPRIEWAAGEKFRAIGMGGIADDEPLGPSELAAYQAAGRAWVHVEDGMPVAYLLMDVVDELVHIEQVSVHPRAAHRGIGRGLIEHLADRSLVPLTLTTFRDVPWNAPYYARLGFIVLHDPAPQLRKIRRHEAELGLDRWPRCCMIRPAPPTARR</sequence>
<dbReference type="Gene3D" id="3.40.630.30">
    <property type="match status" value="1"/>
</dbReference>
<protein>
    <submittedName>
        <fullName evidence="4">GNAT family N-acetyltransferase</fullName>
    </submittedName>
</protein>
<dbReference type="InterPro" id="IPR000182">
    <property type="entry name" value="GNAT_dom"/>
</dbReference>
<proteinExistence type="predicted"/>
<organism evidence="4 5">
    <name type="scientific">Kineosporia mesophila</name>
    <dbReference type="NCBI Taxonomy" id="566012"/>
    <lineage>
        <taxon>Bacteria</taxon>
        <taxon>Bacillati</taxon>
        <taxon>Actinomycetota</taxon>
        <taxon>Actinomycetes</taxon>
        <taxon>Kineosporiales</taxon>
        <taxon>Kineosporiaceae</taxon>
        <taxon>Kineosporia</taxon>
    </lineage>
</organism>
<dbReference type="PANTHER" id="PTHR43800">
    <property type="entry name" value="PEPTIDYL-LYSINE N-ACETYLTRANSFERASE YJAB"/>
    <property type="match status" value="1"/>
</dbReference>
<accession>A0ABP6Z6R6</accession>
<dbReference type="InterPro" id="IPR016181">
    <property type="entry name" value="Acyl_CoA_acyltransferase"/>
</dbReference>
<evidence type="ECO:0000313" key="5">
    <source>
        <dbReference type="Proteomes" id="UP001501074"/>
    </source>
</evidence>
<dbReference type="EMBL" id="BAAAZO010000002">
    <property type="protein sequence ID" value="GAA3599063.1"/>
    <property type="molecule type" value="Genomic_DNA"/>
</dbReference>
<evidence type="ECO:0000256" key="1">
    <source>
        <dbReference type="ARBA" id="ARBA00022679"/>
    </source>
</evidence>
<evidence type="ECO:0000256" key="2">
    <source>
        <dbReference type="ARBA" id="ARBA00023315"/>
    </source>
</evidence>
<gene>
    <name evidence="4" type="ORF">GCM10022223_13110</name>
</gene>
<keyword evidence="2" id="KW-0012">Acyltransferase</keyword>
<keyword evidence="5" id="KW-1185">Reference proteome</keyword>
<evidence type="ECO:0000313" key="4">
    <source>
        <dbReference type="EMBL" id="GAA3599063.1"/>
    </source>
</evidence>
<dbReference type="SUPFAM" id="SSF55729">
    <property type="entry name" value="Acyl-CoA N-acyltransferases (Nat)"/>
    <property type="match status" value="1"/>
</dbReference>
<dbReference type="CDD" id="cd04301">
    <property type="entry name" value="NAT_SF"/>
    <property type="match status" value="1"/>
</dbReference>
<reference evidence="5" key="1">
    <citation type="journal article" date="2019" name="Int. J. Syst. Evol. Microbiol.">
        <title>The Global Catalogue of Microorganisms (GCM) 10K type strain sequencing project: providing services to taxonomists for standard genome sequencing and annotation.</title>
        <authorList>
            <consortium name="The Broad Institute Genomics Platform"/>
            <consortium name="The Broad Institute Genome Sequencing Center for Infectious Disease"/>
            <person name="Wu L."/>
            <person name="Ma J."/>
        </authorList>
    </citation>
    <scope>NUCLEOTIDE SEQUENCE [LARGE SCALE GENOMIC DNA]</scope>
    <source>
        <strain evidence="5">JCM 16902</strain>
    </source>
</reference>
<evidence type="ECO:0000259" key="3">
    <source>
        <dbReference type="PROSITE" id="PS51186"/>
    </source>
</evidence>
<comment type="caution">
    <text evidence="4">The sequence shown here is derived from an EMBL/GenBank/DDBJ whole genome shotgun (WGS) entry which is preliminary data.</text>
</comment>
<dbReference type="PANTHER" id="PTHR43800:SF1">
    <property type="entry name" value="PEPTIDYL-LYSINE N-ACETYLTRANSFERASE YJAB"/>
    <property type="match status" value="1"/>
</dbReference>